<dbReference type="InterPro" id="IPR051171">
    <property type="entry name" value="CaCA"/>
</dbReference>
<dbReference type="GO" id="GO:0007154">
    <property type="term" value="P:cell communication"/>
    <property type="evidence" value="ECO:0007669"/>
    <property type="project" value="InterPro"/>
</dbReference>
<keyword evidence="1" id="KW-0732">Signal</keyword>
<evidence type="ECO:0000313" key="7">
    <source>
        <dbReference type="Proteomes" id="UP001174909"/>
    </source>
</evidence>
<keyword evidence="4" id="KW-0813">Transport</keyword>
<protein>
    <recommendedName>
        <fullName evidence="5">Calx-beta domain-containing protein</fullName>
    </recommendedName>
</protein>
<accession>A0AA35WT34</accession>
<feature type="domain" description="Calx-beta" evidence="5">
    <location>
        <begin position="361"/>
        <end position="408"/>
    </location>
</feature>
<evidence type="ECO:0000256" key="4">
    <source>
        <dbReference type="ARBA" id="ARBA00023065"/>
    </source>
</evidence>
<dbReference type="InterPro" id="IPR003644">
    <property type="entry name" value="Calx_beta"/>
</dbReference>
<evidence type="ECO:0000256" key="3">
    <source>
        <dbReference type="ARBA" id="ARBA00022837"/>
    </source>
</evidence>
<keyword evidence="3" id="KW-0106">Calcium</keyword>
<sequence>MVELTEADYQQREGQGNNVITARVLYNREIANPITVTFFPVTYDRYLNGLNLDLPSSFPGREVEADDDDFNGSPITITLPNPAGGTVRQVELQIPINDDMINEHQETLVGFIEIANAVDEGTIQLGRTAAQLIIDDNDDITIGFTEESYTFTEGQSGAFVTLAKDAGRISQRTDIAAMISLGPSPSATPDSDFSITLLGSDIDFNPSDQSINIPLSILEDSLPEGVESFTLSVVSAGNFPFGAARTDTSPTTQVIITDNDGSIEVCAVVTNPPMDQPLSSSFTLLADTLSASAVGGSDYTDFSTVLPVFNNNNRRRCFDIAILEDDLLEASEMFRAFLTLVSGSGVNVDPAEATITITDVDPLTIGLQQTMYTVNEGDPLVSVCAEVTSGAVGRETIASLASQQNTAT</sequence>
<keyword evidence="7" id="KW-1185">Reference proteome</keyword>
<dbReference type="PANTHER" id="PTHR11878:SF65">
    <property type="entry name" value="NA_CA-EXCHANGE PROTEIN, ISOFORM G"/>
    <property type="match status" value="1"/>
</dbReference>
<dbReference type="AlphaFoldDB" id="A0AA35WT34"/>
<dbReference type="Proteomes" id="UP001174909">
    <property type="component" value="Unassembled WGS sequence"/>
</dbReference>
<reference evidence="6" key="1">
    <citation type="submission" date="2023-03" db="EMBL/GenBank/DDBJ databases">
        <authorList>
            <person name="Steffen K."/>
            <person name="Cardenas P."/>
        </authorList>
    </citation>
    <scope>NUCLEOTIDE SEQUENCE</scope>
</reference>
<dbReference type="Pfam" id="PF03160">
    <property type="entry name" value="Calx-beta"/>
    <property type="match status" value="3"/>
</dbReference>
<keyword evidence="4" id="KW-0406">Ion transport</keyword>
<dbReference type="GO" id="GO:0016020">
    <property type="term" value="C:membrane"/>
    <property type="evidence" value="ECO:0007669"/>
    <property type="project" value="InterPro"/>
</dbReference>
<evidence type="ECO:0000259" key="5">
    <source>
        <dbReference type="Pfam" id="PF03160"/>
    </source>
</evidence>
<dbReference type="PANTHER" id="PTHR11878">
    <property type="entry name" value="SODIUM/CALCIUM EXCHANGER"/>
    <property type="match status" value="1"/>
</dbReference>
<gene>
    <name evidence="6" type="ORF">GBAR_LOCUS18525</name>
</gene>
<feature type="non-terminal residue" evidence="6">
    <location>
        <position position="1"/>
    </location>
</feature>
<comment type="caution">
    <text evidence="6">The sequence shown here is derived from an EMBL/GenBank/DDBJ whole genome shotgun (WGS) entry which is preliminary data.</text>
</comment>
<organism evidence="6 7">
    <name type="scientific">Geodia barretti</name>
    <name type="common">Barrett's horny sponge</name>
    <dbReference type="NCBI Taxonomy" id="519541"/>
    <lineage>
        <taxon>Eukaryota</taxon>
        <taxon>Metazoa</taxon>
        <taxon>Porifera</taxon>
        <taxon>Demospongiae</taxon>
        <taxon>Heteroscleromorpha</taxon>
        <taxon>Tetractinellida</taxon>
        <taxon>Astrophorina</taxon>
        <taxon>Geodiidae</taxon>
        <taxon>Geodia</taxon>
    </lineage>
</organism>
<feature type="domain" description="Calx-beta" evidence="5">
    <location>
        <begin position="252"/>
        <end position="360"/>
    </location>
</feature>
<proteinExistence type="predicted"/>
<evidence type="ECO:0000313" key="6">
    <source>
        <dbReference type="EMBL" id="CAI8032798.1"/>
    </source>
</evidence>
<dbReference type="GO" id="GO:0030001">
    <property type="term" value="P:metal ion transport"/>
    <property type="evidence" value="ECO:0007669"/>
    <property type="project" value="TreeGrafter"/>
</dbReference>
<name>A0AA35WT34_GEOBA</name>
<dbReference type="Gene3D" id="2.60.40.2030">
    <property type="match status" value="3"/>
</dbReference>
<evidence type="ECO:0000256" key="1">
    <source>
        <dbReference type="ARBA" id="ARBA00022729"/>
    </source>
</evidence>
<dbReference type="SUPFAM" id="SSF141072">
    <property type="entry name" value="CalX-like"/>
    <property type="match status" value="3"/>
</dbReference>
<dbReference type="EMBL" id="CASHTH010002629">
    <property type="protein sequence ID" value="CAI8032798.1"/>
    <property type="molecule type" value="Genomic_DNA"/>
</dbReference>
<feature type="domain" description="Calx-beta" evidence="5">
    <location>
        <begin position="88"/>
        <end position="137"/>
    </location>
</feature>
<keyword evidence="2" id="KW-0677">Repeat</keyword>
<dbReference type="InterPro" id="IPR038081">
    <property type="entry name" value="CalX-like_sf"/>
</dbReference>
<evidence type="ECO:0000256" key="2">
    <source>
        <dbReference type="ARBA" id="ARBA00022737"/>
    </source>
</evidence>